<keyword evidence="2" id="KW-1185">Reference proteome</keyword>
<dbReference type="InterPro" id="IPR003749">
    <property type="entry name" value="ThiS/MoaD-like"/>
</dbReference>
<dbReference type="Proteomes" id="UP001555826">
    <property type="component" value="Unassembled WGS sequence"/>
</dbReference>
<dbReference type="InterPro" id="IPR016155">
    <property type="entry name" value="Mopterin_synth/thiamin_S_b"/>
</dbReference>
<sequence>MNETETLDVRWFAGAAAAAGREEERVPLPDGGTLGDLVRVLGARGPALARVLAASSFLVDGVAARAEDALAPGTTLDVLPPFAGG</sequence>
<evidence type="ECO:0000313" key="1">
    <source>
        <dbReference type="EMBL" id="MEW9265857.1"/>
    </source>
</evidence>
<comment type="caution">
    <text evidence="1">The sequence shown here is derived from an EMBL/GenBank/DDBJ whole genome shotgun (WGS) entry which is preliminary data.</text>
</comment>
<proteinExistence type="predicted"/>
<dbReference type="Gene3D" id="3.10.20.30">
    <property type="match status" value="1"/>
</dbReference>
<reference evidence="1 2" key="1">
    <citation type="submission" date="2024-07" db="EMBL/GenBank/DDBJ databases">
        <authorList>
            <person name="Thanompreechachai J."/>
            <person name="Duangmal K."/>
        </authorList>
    </citation>
    <scope>NUCLEOTIDE SEQUENCE [LARGE SCALE GENOMIC DNA]</scope>
    <source>
        <strain evidence="1 2">KCTC 19886</strain>
    </source>
</reference>
<dbReference type="EMBL" id="JBFNQN010000009">
    <property type="protein sequence ID" value="MEW9265857.1"/>
    <property type="molecule type" value="Genomic_DNA"/>
</dbReference>
<gene>
    <name evidence="1" type="ORF">AB1207_13950</name>
</gene>
<evidence type="ECO:0000313" key="2">
    <source>
        <dbReference type="Proteomes" id="UP001555826"/>
    </source>
</evidence>
<organism evidence="1 2">
    <name type="scientific">Kineococcus endophyticus</name>
    <dbReference type="NCBI Taxonomy" id="1181883"/>
    <lineage>
        <taxon>Bacteria</taxon>
        <taxon>Bacillati</taxon>
        <taxon>Actinomycetota</taxon>
        <taxon>Actinomycetes</taxon>
        <taxon>Kineosporiales</taxon>
        <taxon>Kineosporiaceae</taxon>
        <taxon>Kineococcus</taxon>
    </lineage>
</organism>
<protein>
    <submittedName>
        <fullName evidence="1">MoaD/ThiS family protein</fullName>
    </submittedName>
</protein>
<dbReference type="SUPFAM" id="SSF54285">
    <property type="entry name" value="MoaD/ThiS"/>
    <property type="match status" value="1"/>
</dbReference>
<accession>A0ABV3P9J5</accession>
<dbReference type="InterPro" id="IPR012675">
    <property type="entry name" value="Beta-grasp_dom_sf"/>
</dbReference>
<name>A0ABV3P9J5_9ACTN</name>
<dbReference type="Pfam" id="PF02597">
    <property type="entry name" value="ThiS"/>
    <property type="match status" value="1"/>
</dbReference>
<dbReference type="RefSeq" id="WP_367638988.1">
    <property type="nucleotide sequence ID" value="NZ_JBFNQN010000009.1"/>
</dbReference>